<proteinExistence type="predicted"/>
<evidence type="ECO:0000313" key="2">
    <source>
        <dbReference type="Proteomes" id="UP000765509"/>
    </source>
</evidence>
<dbReference type="EMBL" id="AVOT02022182">
    <property type="protein sequence ID" value="MBW0511432.1"/>
    <property type="molecule type" value="Genomic_DNA"/>
</dbReference>
<name>A0A9Q3E0C8_9BASI</name>
<keyword evidence="2" id="KW-1185">Reference proteome</keyword>
<dbReference type="AlphaFoldDB" id="A0A9Q3E0C8"/>
<protein>
    <submittedName>
        <fullName evidence="1">Uncharacterized protein</fullName>
    </submittedName>
</protein>
<sequence>MILIRGIEMVIDFFELRYRLVKARFNTLLTRSAHRWYIQLRQAHGNQSWTFWKTKIINKWANNSCRFKVETDFEYPKFDAEGEKYLPWFFQQKDRLTALYPDMSELVTHRNILRQCGGDSEHAVKRRTPEQSYTEDIINILEEVTTRTRIGSSRVNIKTRLNTLERFCGQKLQRKL</sequence>
<reference evidence="1" key="1">
    <citation type="submission" date="2021-03" db="EMBL/GenBank/DDBJ databases">
        <title>Draft genome sequence of rust myrtle Austropuccinia psidii MF-1, a brazilian biotype.</title>
        <authorList>
            <person name="Quecine M.C."/>
            <person name="Pachon D.M.R."/>
            <person name="Bonatelli M.L."/>
            <person name="Correr F.H."/>
            <person name="Franceschini L.M."/>
            <person name="Leite T.F."/>
            <person name="Margarido G.R.A."/>
            <person name="Almeida C.A."/>
            <person name="Ferrarezi J.A."/>
            <person name="Labate C.A."/>
        </authorList>
    </citation>
    <scope>NUCLEOTIDE SEQUENCE</scope>
    <source>
        <strain evidence="1">MF-1</strain>
    </source>
</reference>
<accession>A0A9Q3E0C8</accession>
<dbReference type="Proteomes" id="UP000765509">
    <property type="component" value="Unassembled WGS sequence"/>
</dbReference>
<evidence type="ECO:0000313" key="1">
    <source>
        <dbReference type="EMBL" id="MBW0511432.1"/>
    </source>
</evidence>
<comment type="caution">
    <text evidence="1">The sequence shown here is derived from an EMBL/GenBank/DDBJ whole genome shotgun (WGS) entry which is preliminary data.</text>
</comment>
<organism evidence="1 2">
    <name type="scientific">Austropuccinia psidii MF-1</name>
    <dbReference type="NCBI Taxonomy" id="1389203"/>
    <lineage>
        <taxon>Eukaryota</taxon>
        <taxon>Fungi</taxon>
        <taxon>Dikarya</taxon>
        <taxon>Basidiomycota</taxon>
        <taxon>Pucciniomycotina</taxon>
        <taxon>Pucciniomycetes</taxon>
        <taxon>Pucciniales</taxon>
        <taxon>Sphaerophragmiaceae</taxon>
        <taxon>Austropuccinia</taxon>
    </lineage>
</organism>
<gene>
    <name evidence="1" type="ORF">O181_051147</name>
</gene>